<accession>A0A157QMY7</accession>
<evidence type="ECO:0000256" key="3">
    <source>
        <dbReference type="ARBA" id="ARBA00022448"/>
    </source>
</evidence>
<evidence type="ECO:0000256" key="1">
    <source>
        <dbReference type="ARBA" id="ARBA00004442"/>
    </source>
</evidence>
<evidence type="ECO:0000313" key="16">
    <source>
        <dbReference type="Proteomes" id="UP000077037"/>
    </source>
</evidence>
<dbReference type="InterPro" id="IPR013356">
    <property type="entry name" value="T2SS_GspD"/>
</dbReference>
<dbReference type="Gene3D" id="3.30.1370.120">
    <property type="match status" value="3"/>
</dbReference>
<dbReference type="SUPFAM" id="SSF110997">
    <property type="entry name" value="Sporulation related repeat"/>
    <property type="match status" value="1"/>
</dbReference>
<keyword evidence="8" id="KW-0472">Membrane</keyword>
<feature type="region of interest" description="Disordered" evidence="11">
    <location>
        <begin position="418"/>
        <end position="476"/>
    </location>
</feature>
<dbReference type="GO" id="GO:0015627">
    <property type="term" value="C:type II protein secretion system complex"/>
    <property type="evidence" value="ECO:0007669"/>
    <property type="project" value="InterPro"/>
</dbReference>
<dbReference type="EMBL" id="FKBS01000025">
    <property type="protein sequence ID" value="SAI47243.1"/>
    <property type="molecule type" value="Genomic_DNA"/>
</dbReference>
<evidence type="ECO:0000259" key="14">
    <source>
        <dbReference type="Pfam" id="PF21305"/>
    </source>
</evidence>
<evidence type="ECO:0000256" key="7">
    <source>
        <dbReference type="ARBA" id="ARBA00022927"/>
    </source>
</evidence>
<feature type="compositionally biased region" description="Low complexity" evidence="11">
    <location>
        <begin position="37"/>
        <end position="57"/>
    </location>
</feature>
<feature type="domain" description="Type II/III secretion system secretin-like" evidence="12">
    <location>
        <begin position="602"/>
        <end position="769"/>
    </location>
</feature>
<keyword evidence="5" id="KW-0812">Transmembrane</keyword>
<dbReference type="PANTHER" id="PTHR30332">
    <property type="entry name" value="PROBABLE GENERAL SECRETION PATHWAY PROTEIN D"/>
    <property type="match status" value="1"/>
</dbReference>
<dbReference type="Pfam" id="PF03958">
    <property type="entry name" value="Secretin_N"/>
    <property type="match status" value="3"/>
</dbReference>
<dbReference type="RefSeq" id="WP_082887366.1">
    <property type="nucleotide sequence ID" value="NZ_FKBS01000025.1"/>
</dbReference>
<evidence type="ECO:0000256" key="2">
    <source>
        <dbReference type="ARBA" id="ARBA00006980"/>
    </source>
</evidence>
<dbReference type="InterPro" id="IPR004846">
    <property type="entry name" value="T2SS/T3SS_dom"/>
</dbReference>
<evidence type="ECO:0000256" key="8">
    <source>
        <dbReference type="ARBA" id="ARBA00023136"/>
    </source>
</evidence>
<dbReference type="Proteomes" id="UP000077037">
    <property type="component" value="Unassembled WGS sequence"/>
</dbReference>
<feature type="region of interest" description="Disordered" evidence="11">
    <location>
        <begin position="31"/>
        <end position="123"/>
    </location>
</feature>
<proteinExistence type="inferred from homology"/>
<evidence type="ECO:0000256" key="11">
    <source>
        <dbReference type="SAM" id="MobiDB-lite"/>
    </source>
</evidence>
<dbReference type="InterPro" id="IPR050810">
    <property type="entry name" value="Bact_Secretion_Sys_Channel"/>
</dbReference>
<feature type="compositionally biased region" description="Basic and acidic residues" evidence="11">
    <location>
        <begin position="60"/>
        <end position="71"/>
    </location>
</feature>
<comment type="subcellular location">
    <subcellularLocation>
        <location evidence="1 10">Cell outer membrane</location>
    </subcellularLocation>
</comment>
<reference evidence="15 16" key="1">
    <citation type="submission" date="2016-03" db="EMBL/GenBank/DDBJ databases">
        <authorList>
            <consortium name="Pathogen Informatics"/>
        </authorList>
    </citation>
    <scope>NUCLEOTIDE SEQUENCE [LARGE SCALE GENOMIC DNA]</scope>
    <source>
        <strain evidence="15 16">NCTC13364</strain>
    </source>
</reference>
<evidence type="ECO:0000256" key="5">
    <source>
        <dbReference type="ARBA" id="ARBA00022692"/>
    </source>
</evidence>
<dbReference type="InterPro" id="IPR049371">
    <property type="entry name" value="GspD-like_N0"/>
</dbReference>
<feature type="compositionally biased region" description="Low complexity" evidence="11">
    <location>
        <begin position="427"/>
        <end position="474"/>
    </location>
</feature>
<evidence type="ECO:0000313" key="15">
    <source>
        <dbReference type="EMBL" id="SAI47243.1"/>
    </source>
</evidence>
<feature type="domain" description="NolW-like" evidence="13">
    <location>
        <begin position="294"/>
        <end position="359"/>
    </location>
</feature>
<dbReference type="Pfam" id="PF00263">
    <property type="entry name" value="Secretin"/>
    <property type="match status" value="1"/>
</dbReference>
<evidence type="ECO:0000256" key="9">
    <source>
        <dbReference type="ARBA" id="ARBA00023237"/>
    </source>
</evidence>
<dbReference type="InterPro" id="IPR001775">
    <property type="entry name" value="GspD/PilQ"/>
</dbReference>
<feature type="domain" description="NolW-like" evidence="13">
    <location>
        <begin position="368"/>
        <end position="520"/>
    </location>
</feature>
<evidence type="ECO:0000259" key="13">
    <source>
        <dbReference type="Pfam" id="PF03958"/>
    </source>
</evidence>
<feature type="domain" description="NolW-like" evidence="13">
    <location>
        <begin position="231"/>
        <end position="290"/>
    </location>
</feature>
<dbReference type="PANTHER" id="PTHR30332:SF24">
    <property type="entry name" value="SECRETIN GSPD-RELATED"/>
    <property type="match status" value="1"/>
</dbReference>
<dbReference type="NCBIfam" id="TIGR02517">
    <property type="entry name" value="type_II_gspD"/>
    <property type="match status" value="1"/>
</dbReference>
<dbReference type="Pfam" id="PF21305">
    <property type="entry name" value="type_II_gspD_N0"/>
    <property type="match status" value="1"/>
</dbReference>
<dbReference type="GO" id="GO:0009279">
    <property type="term" value="C:cell outer membrane"/>
    <property type="evidence" value="ECO:0007669"/>
    <property type="project" value="UniProtKB-SubCell"/>
</dbReference>
<keyword evidence="9" id="KW-0998">Cell outer membrane</keyword>
<evidence type="ECO:0000256" key="4">
    <source>
        <dbReference type="ARBA" id="ARBA00022452"/>
    </source>
</evidence>
<sequence length="959" mass="100780">MSSQRRLRSPHARNVVVGLAVSFGLAGCATQNSTPSAPERAPLINAAAARAGQLPAAVEDEQRRRELEERANALSQPSPQAPRPLPPRRNASVPAVRPASGPAAGSVSTPARQPTAQTNAQASDDERVSLNFVGADLPTVLRVLARFTGRNFLVDPRVKGELTLVSEQPVTPAVALQMLQGALRMQGFAIVEVGEVTRVMPEADAKLQGGRVLDTTGAEASAAGGQGGLVTRTFRLSYESAEAMVQVIRPMVSPNNPVTAYPNNNTVVVTDYVENIDRIARIISRIDTPASLNTDVIRLRNGIAVDIAAMASDLLEGEGNNPNQRIVVVAEPRGNSVVVRASSPERVRLARELIEKLDDSQVEPGNLHVVYLRNARALHLSNVLRGLLTGESGGLGMEMGTGDQAARAALGGGGMNSGIGGAGGGNRSSSGSNTSGSQGSSNSGSQSSGTRTGSGLSGASGSSASGAQTGASGSDMTAFSAGGATVQADATTNTLLIAAPEPVYRGLRKMIDLLDQRRAQVLVESLIVEVTESNAAELGIQWMTGGRRGFFGGANFDGTGFNANASTTIDALPGGLNLGIMNGSITLPGVGEVANLRLLARALQTDGGANILSTPNLLTLDNEKASIMVGQTVPFISGQYVTDGGGGSNNPFQTIEREDIGLMLNIRPQVSEGGTIQLDIYQEVSNIDSAASSNAGGIVTNKRAIETSVLLDDGQIMVLGGLLEDSVTTGVDSVPILGDIPLLGKLFQYDRRQRTKTNLMVFLRPYIIRNAAAGRGLTQDRYDFMRRAQARVQPGQHWALPDMNAPILPPPDVPAAVRGNADYDLRPQSWDKTRELVPPTMQSESQVHQVPSQTQPREEDIVRTRLPQGLAVATDPGTLYGQAKPNVTVLQFGNESSQADAETIAERARISGLKAYTMVGPGGMGYVVRTDVSRDPQAVDTAVQLLRELGYQPELAVEP</sequence>
<evidence type="ECO:0000259" key="12">
    <source>
        <dbReference type="Pfam" id="PF00263"/>
    </source>
</evidence>
<organism evidence="15 16">
    <name type="scientific">Bordetella ansorpii</name>
    <dbReference type="NCBI Taxonomy" id="288768"/>
    <lineage>
        <taxon>Bacteria</taxon>
        <taxon>Pseudomonadati</taxon>
        <taxon>Pseudomonadota</taxon>
        <taxon>Betaproteobacteria</taxon>
        <taxon>Burkholderiales</taxon>
        <taxon>Alcaligenaceae</taxon>
        <taxon>Bordetella</taxon>
    </lineage>
</organism>
<dbReference type="GO" id="GO:0015628">
    <property type="term" value="P:protein secretion by the type II secretion system"/>
    <property type="evidence" value="ECO:0007669"/>
    <property type="project" value="InterPro"/>
</dbReference>
<dbReference type="OrthoDB" id="9775455at2"/>
<feature type="compositionally biased region" description="Polar residues" evidence="11">
    <location>
        <begin position="840"/>
        <end position="855"/>
    </location>
</feature>
<dbReference type="PROSITE" id="PS51257">
    <property type="entry name" value="PROKAR_LIPOPROTEIN"/>
    <property type="match status" value="1"/>
</dbReference>
<keyword evidence="6" id="KW-0732">Signal</keyword>
<protein>
    <submittedName>
        <fullName evidence="15">General secretion pathway protein D</fullName>
    </submittedName>
</protein>
<keyword evidence="4" id="KW-1134">Transmembrane beta strand</keyword>
<evidence type="ECO:0000256" key="10">
    <source>
        <dbReference type="RuleBase" id="RU004004"/>
    </source>
</evidence>
<dbReference type="InterPro" id="IPR036680">
    <property type="entry name" value="SPOR-like_sf"/>
</dbReference>
<dbReference type="InterPro" id="IPR005644">
    <property type="entry name" value="NolW-like"/>
</dbReference>
<gene>
    <name evidence="15" type="primary">gspD_3</name>
    <name evidence="15" type="ORF">SAMEA1982600_03781</name>
</gene>
<dbReference type="InterPro" id="IPR038591">
    <property type="entry name" value="NolW-like_sf"/>
</dbReference>
<keyword evidence="7" id="KW-0653">Protein transport</keyword>
<dbReference type="AlphaFoldDB" id="A0A157QMY7"/>
<name>A0A157QMY7_9BORD</name>
<feature type="compositionally biased region" description="Polar residues" evidence="11">
    <location>
        <begin position="106"/>
        <end position="122"/>
    </location>
</feature>
<comment type="similarity">
    <text evidence="2">Belongs to the bacterial secretin family. GSP D subfamily.</text>
</comment>
<keyword evidence="3 10" id="KW-0813">Transport</keyword>
<dbReference type="GO" id="GO:0042834">
    <property type="term" value="F:peptidoglycan binding"/>
    <property type="evidence" value="ECO:0007669"/>
    <property type="project" value="InterPro"/>
</dbReference>
<feature type="region of interest" description="Disordered" evidence="11">
    <location>
        <begin position="840"/>
        <end position="859"/>
    </location>
</feature>
<evidence type="ECO:0000256" key="6">
    <source>
        <dbReference type="ARBA" id="ARBA00022729"/>
    </source>
</evidence>
<feature type="domain" description="GspD-like N0" evidence="14">
    <location>
        <begin position="130"/>
        <end position="199"/>
    </location>
</feature>
<dbReference type="PRINTS" id="PR00811">
    <property type="entry name" value="BCTERIALGSPD"/>
</dbReference>